<proteinExistence type="predicted"/>
<sequence length="177" mass="20081">MASKRSVDIVNEEEDEEEENCAHQEVALSEMRQDVVSLVGLQHPIMYDTNNICELASSSKLTATFSVSVLRDICLSLDIDVSGISVRRTKPYVDKLQDLQNWQVVLDPGSRSTTVKKIQRRLSSLKAMPWSVEKKKEIEKAVGSMDYTSSDESDWSEDENVKILKPFHGQEIVDYLQ</sequence>
<accession>A0AAD9QJ85</accession>
<dbReference type="AlphaFoldDB" id="A0AAD9QJ85"/>
<protein>
    <submittedName>
        <fullName evidence="1">Uncharacterized protein</fullName>
    </submittedName>
</protein>
<gene>
    <name evidence="1" type="ORF">P5673_015295</name>
</gene>
<evidence type="ECO:0000313" key="1">
    <source>
        <dbReference type="EMBL" id="KAK2561895.1"/>
    </source>
</evidence>
<evidence type="ECO:0000313" key="2">
    <source>
        <dbReference type="Proteomes" id="UP001249851"/>
    </source>
</evidence>
<organism evidence="1 2">
    <name type="scientific">Acropora cervicornis</name>
    <name type="common">Staghorn coral</name>
    <dbReference type="NCBI Taxonomy" id="6130"/>
    <lineage>
        <taxon>Eukaryota</taxon>
        <taxon>Metazoa</taxon>
        <taxon>Cnidaria</taxon>
        <taxon>Anthozoa</taxon>
        <taxon>Hexacorallia</taxon>
        <taxon>Scleractinia</taxon>
        <taxon>Astrocoeniina</taxon>
        <taxon>Acroporidae</taxon>
        <taxon>Acropora</taxon>
    </lineage>
</organism>
<dbReference type="EMBL" id="JARQWQ010000031">
    <property type="protein sequence ID" value="KAK2561895.1"/>
    <property type="molecule type" value="Genomic_DNA"/>
</dbReference>
<keyword evidence="2" id="KW-1185">Reference proteome</keyword>
<name>A0AAD9QJ85_ACRCE</name>
<reference evidence="1" key="2">
    <citation type="journal article" date="2023" name="Science">
        <title>Genomic signatures of disease resistance in endangered staghorn corals.</title>
        <authorList>
            <person name="Vollmer S.V."/>
            <person name="Selwyn J.D."/>
            <person name="Despard B.A."/>
            <person name="Roesel C.L."/>
        </authorList>
    </citation>
    <scope>NUCLEOTIDE SEQUENCE</scope>
    <source>
        <strain evidence="1">K2</strain>
    </source>
</reference>
<dbReference type="Proteomes" id="UP001249851">
    <property type="component" value="Unassembled WGS sequence"/>
</dbReference>
<comment type="caution">
    <text evidence="1">The sequence shown here is derived from an EMBL/GenBank/DDBJ whole genome shotgun (WGS) entry which is preliminary data.</text>
</comment>
<reference evidence="1" key="1">
    <citation type="journal article" date="2023" name="G3 (Bethesda)">
        <title>Whole genome assembly and annotation of the endangered Caribbean coral Acropora cervicornis.</title>
        <authorList>
            <person name="Selwyn J.D."/>
            <person name="Vollmer S.V."/>
        </authorList>
    </citation>
    <scope>NUCLEOTIDE SEQUENCE</scope>
    <source>
        <strain evidence="1">K2</strain>
    </source>
</reference>